<comment type="caution">
    <text evidence="1">The sequence shown here is derived from an EMBL/GenBank/DDBJ whole genome shotgun (WGS) entry which is preliminary data.</text>
</comment>
<evidence type="ECO:0000313" key="2">
    <source>
        <dbReference type="Proteomes" id="UP001239111"/>
    </source>
</evidence>
<proteinExistence type="predicted"/>
<evidence type="ECO:0000313" key="1">
    <source>
        <dbReference type="EMBL" id="KAJ8677275.1"/>
    </source>
</evidence>
<sequence>MREKRRSCVNVPVTANRCILMDVDTCKQILSAGIHAPFHDNYILFAEQEANVLRPKCLMDLSAKQQNFYTNRVRVSFDDAVNICLYTVSQANARRGVERACRLTASAAYPFISPWNKSPHLDDWPTKVSKFFTHKFSGNTATHYTTRMELRARDWYTKTVNKDVLLAGLMVNPAVPWLGYSPDGIVL</sequence>
<reference evidence="1" key="1">
    <citation type="submission" date="2023-04" db="EMBL/GenBank/DDBJ databases">
        <title>A chromosome-level genome assembly of the parasitoid wasp Eretmocerus hayati.</title>
        <authorList>
            <person name="Zhong Y."/>
            <person name="Liu S."/>
            <person name="Liu Y."/>
        </authorList>
    </citation>
    <scope>NUCLEOTIDE SEQUENCE</scope>
    <source>
        <strain evidence="1">ZJU_SS_LIU_2023</strain>
    </source>
</reference>
<organism evidence="1 2">
    <name type="scientific">Eretmocerus hayati</name>
    <dbReference type="NCBI Taxonomy" id="131215"/>
    <lineage>
        <taxon>Eukaryota</taxon>
        <taxon>Metazoa</taxon>
        <taxon>Ecdysozoa</taxon>
        <taxon>Arthropoda</taxon>
        <taxon>Hexapoda</taxon>
        <taxon>Insecta</taxon>
        <taxon>Pterygota</taxon>
        <taxon>Neoptera</taxon>
        <taxon>Endopterygota</taxon>
        <taxon>Hymenoptera</taxon>
        <taxon>Apocrita</taxon>
        <taxon>Proctotrupomorpha</taxon>
        <taxon>Chalcidoidea</taxon>
        <taxon>Aphelinidae</taxon>
        <taxon>Aphelininae</taxon>
        <taxon>Eretmocerus</taxon>
    </lineage>
</organism>
<keyword evidence="2" id="KW-1185">Reference proteome</keyword>
<protein>
    <submittedName>
        <fullName evidence="1">Uncharacterized protein</fullName>
    </submittedName>
</protein>
<accession>A0ACC2P117</accession>
<name>A0ACC2P117_9HYME</name>
<gene>
    <name evidence="1" type="ORF">QAD02_013062</name>
</gene>
<dbReference type="Proteomes" id="UP001239111">
    <property type="component" value="Chromosome 2"/>
</dbReference>
<dbReference type="EMBL" id="CM056742">
    <property type="protein sequence ID" value="KAJ8677275.1"/>
    <property type="molecule type" value="Genomic_DNA"/>
</dbReference>